<comment type="caution">
    <text evidence="15">The sequence shown here is derived from an EMBL/GenBank/DDBJ whole genome shotgun (WGS) entry which is preliminary data.</text>
</comment>
<evidence type="ECO:0000256" key="12">
    <source>
        <dbReference type="ARBA" id="ARBA00042373"/>
    </source>
</evidence>
<comment type="function">
    <text evidence="11">Glucanases play a role in cell expansion during growth, in cell-cell fusion during mating, and in spore release during sporulation. This enzyme may be involved in beta-glucan degradation. Active on laminarin and lichenan.</text>
</comment>
<evidence type="ECO:0000256" key="11">
    <source>
        <dbReference type="ARBA" id="ARBA00037649"/>
    </source>
</evidence>
<evidence type="ECO:0000256" key="4">
    <source>
        <dbReference type="ARBA" id="ARBA00022475"/>
    </source>
</evidence>
<protein>
    <recommendedName>
        <fullName evidence="3">glucan endo-1,3-beta-D-glucosidase</fullName>
        <ecNumber evidence="3">3.2.1.39</ecNumber>
    </recommendedName>
    <alternativeName>
        <fullName evidence="13">Endo-1,3-beta-glucanase btgC</fullName>
    </alternativeName>
    <alternativeName>
        <fullName evidence="12">Laminarinase btgC</fullName>
    </alternativeName>
</protein>
<evidence type="ECO:0000256" key="10">
    <source>
        <dbReference type="ARBA" id="ARBA00023326"/>
    </source>
</evidence>
<keyword evidence="10" id="KW-0624">Polysaccharide degradation</keyword>
<gene>
    <name evidence="15" type="ORF">B5M09_012951</name>
</gene>
<evidence type="ECO:0000313" key="15">
    <source>
        <dbReference type="EMBL" id="RQM30600.1"/>
    </source>
</evidence>
<dbReference type="InterPro" id="IPR050732">
    <property type="entry name" value="Beta-glucan_modifiers"/>
</dbReference>
<evidence type="ECO:0000256" key="9">
    <source>
        <dbReference type="ARBA" id="ARBA00023316"/>
    </source>
</evidence>
<keyword evidence="5" id="KW-0378">Hydrolase</keyword>
<evidence type="ECO:0000256" key="14">
    <source>
        <dbReference type="SAM" id="MobiDB-lite"/>
    </source>
</evidence>
<accession>A0A3R7YJM6</accession>
<dbReference type="GO" id="GO:0000272">
    <property type="term" value="P:polysaccharide catabolic process"/>
    <property type="evidence" value="ECO:0007669"/>
    <property type="project" value="UniProtKB-KW"/>
</dbReference>
<evidence type="ECO:0000256" key="8">
    <source>
        <dbReference type="ARBA" id="ARBA00023277"/>
    </source>
</evidence>
<comment type="subcellular location">
    <subcellularLocation>
        <location evidence="2">Cell membrane</location>
    </subcellularLocation>
</comment>
<proteinExistence type="predicted"/>
<dbReference type="EC" id="3.2.1.39" evidence="3"/>
<comment type="catalytic activity">
    <reaction evidence="1">
        <text>Hydrolysis of (1-&gt;3)-beta-D-glucosidic linkages in (1-&gt;3)-beta-D-glucans.</text>
        <dbReference type="EC" id="3.2.1.39"/>
    </reaction>
</comment>
<dbReference type="Gene3D" id="3.20.20.80">
    <property type="entry name" value="Glycosidases"/>
    <property type="match status" value="1"/>
</dbReference>
<dbReference type="VEuPathDB" id="FungiDB:H257_07201"/>
<sequence>MKVPSSLAIATALASSSVAELDAKFYGINYDFRTGTSASTAVLGGLKVWLGLWSEVNSTTKIDSFPSQNNALKELVNRTKLIDNDDVLGIQVSSEALYRYYVLGPGNTTGSSDRHGIDTVVGPLRTVRSYLRDHKLKFPVVISDIMDMYSSSPKTRAKRAGKLILLHETGWSTAGENPIVKEASPRAQGVFTQDFLTLAARQNLNAFYFAAFDLPFNPTEIERNFGIHYADRALKRWVEEVHVSAPLEAVRLWAGDNVIKAHRYCNADDDSVNKNFRRVYAAKPSVGRSGVWDDEIWLRDPDSNILYSKSSNLCLESSSENDTQTCARPPAPTRVQKLQEKNLVREEAVKKARAAEDAKAKEKRAEEAKAIAAVAAKAADEAAKEAAESATFASCSTWARQETQVEARLSTARPVNPFARYNPPSGPQRDGQLIAAERQAVANYQAGARPVAAPQHVVGPMSWAATPGTAGEEEEKSTVAEEEEESPREQEDLLPSLHRA</sequence>
<evidence type="ECO:0000256" key="7">
    <source>
        <dbReference type="ARBA" id="ARBA00023180"/>
    </source>
</evidence>
<keyword evidence="6" id="KW-0472">Membrane</keyword>
<evidence type="ECO:0000256" key="3">
    <source>
        <dbReference type="ARBA" id="ARBA00012780"/>
    </source>
</evidence>
<evidence type="ECO:0000256" key="2">
    <source>
        <dbReference type="ARBA" id="ARBA00004236"/>
    </source>
</evidence>
<dbReference type="SUPFAM" id="SSF51445">
    <property type="entry name" value="(Trans)glycosidases"/>
    <property type="match status" value="1"/>
</dbReference>
<dbReference type="Proteomes" id="UP000284702">
    <property type="component" value="Unassembled WGS sequence"/>
</dbReference>
<evidence type="ECO:0000256" key="6">
    <source>
        <dbReference type="ARBA" id="ARBA00023136"/>
    </source>
</evidence>
<dbReference type="EMBL" id="MZMZ02000664">
    <property type="protein sequence ID" value="RQM30600.1"/>
    <property type="molecule type" value="Genomic_DNA"/>
</dbReference>
<dbReference type="PANTHER" id="PTHR16631">
    <property type="entry name" value="GLUCAN 1,3-BETA-GLUCOSIDASE"/>
    <property type="match status" value="1"/>
</dbReference>
<keyword evidence="9" id="KW-0961">Cell wall biogenesis/degradation</keyword>
<keyword evidence="8" id="KW-0119">Carbohydrate metabolism</keyword>
<evidence type="ECO:0000256" key="1">
    <source>
        <dbReference type="ARBA" id="ARBA00000382"/>
    </source>
</evidence>
<dbReference type="InterPro" id="IPR017853">
    <property type="entry name" value="GH"/>
</dbReference>
<dbReference type="GO" id="GO:0071555">
    <property type="term" value="P:cell wall organization"/>
    <property type="evidence" value="ECO:0007669"/>
    <property type="project" value="UniProtKB-KW"/>
</dbReference>
<dbReference type="GO" id="GO:0005886">
    <property type="term" value="C:plasma membrane"/>
    <property type="evidence" value="ECO:0007669"/>
    <property type="project" value="UniProtKB-SubCell"/>
</dbReference>
<feature type="compositionally biased region" description="Acidic residues" evidence="14">
    <location>
        <begin position="471"/>
        <end position="486"/>
    </location>
</feature>
<name>A0A3R7YJM6_APHAT</name>
<keyword evidence="4" id="KW-1003">Cell membrane</keyword>
<dbReference type="PANTHER" id="PTHR16631:SF17">
    <property type="entry name" value="GLUCAN ENDO-1,3-BETA-GLUCOSIDASE BTGC"/>
    <property type="match status" value="1"/>
</dbReference>
<keyword evidence="7" id="KW-0325">Glycoprotein</keyword>
<keyword evidence="16" id="KW-1185">Reference proteome</keyword>
<evidence type="ECO:0000313" key="16">
    <source>
        <dbReference type="Proteomes" id="UP000284702"/>
    </source>
</evidence>
<organism evidence="15 16">
    <name type="scientific">Aphanomyces astaci</name>
    <name type="common">Crayfish plague agent</name>
    <dbReference type="NCBI Taxonomy" id="112090"/>
    <lineage>
        <taxon>Eukaryota</taxon>
        <taxon>Sar</taxon>
        <taxon>Stramenopiles</taxon>
        <taxon>Oomycota</taxon>
        <taxon>Saprolegniomycetes</taxon>
        <taxon>Saprolegniales</taxon>
        <taxon>Verrucalvaceae</taxon>
        <taxon>Aphanomyces</taxon>
    </lineage>
</organism>
<evidence type="ECO:0000256" key="13">
    <source>
        <dbReference type="ARBA" id="ARBA00043078"/>
    </source>
</evidence>
<reference evidence="15" key="1">
    <citation type="submission" date="2018-07" db="EMBL/GenBank/DDBJ databases">
        <title>Annotation of Aphanomyces astaci genome assembly.</title>
        <authorList>
            <person name="Studholme D.J."/>
        </authorList>
    </citation>
    <scope>NUCLEOTIDE SEQUENCE [LARGE SCALE GENOMIC DNA]</scope>
    <source>
        <strain evidence="15">Pc</strain>
    </source>
</reference>
<evidence type="ECO:0000256" key="5">
    <source>
        <dbReference type="ARBA" id="ARBA00022801"/>
    </source>
</evidence>
<dbReference type="GO" id="GO:0042973">
    <property type="term" value="F:glucan endo-1,3-beta-D-glucosidase activity"/>
    <property type="evidence" value="ECO:0007669"/>
    <property type="project" value="UniProtKB-EC"/>
</dbReference>
<dbReference type="AlphaFoldDB" id="A0A3R7YJM6"/>
<feature type="region of interest" description="Disordered" evidence="14">
    <location>
        <begin position="457"/>
        <end position="500"/>
    </location>
</feature>